<reference evidence="1" key="1">
    <citation type="journal article" date="2014" name="Front. Microbiol.">
        <title>High frequency of phylogenetically diverse reductive dehalogenase-homologous genes in deep subseafloor sedimentary metagenomes.</title>
        <authorList>
            <person name="Kawai M."/>
            <person name="Futagami T."/>
            <person name="Toyoda A."/>
            <person name="Takaki Y."/>
            <person name="Nishi S."/>
            <person name="Hori S."/>
            <person name="Arai W."/>
            <person name="Tsubouchi T."/>
            <person name="Morono Y."/>
            <person name="Uchiyama I."/>
            <person name="Ito T."/>
            <person name="Fujiyama A."/>
            <person name="Inagaki F."/>
            <person name="Takami H."/>
        </authorList>
    </citation>
    <scope>NUCLEOTIDE SEQUENCE</scope>
    <source>
        <strain evidence="1">Expedition CK06-06</strain>
    </source>
</reference>
<comment type="caution">
    <text evidence="1">The sequence shown here is derived from an EMBL/GenBank/DDBJ whole genome shotgun (WGS) entry which is preliminary data.</text>
</comment>
<name>X1NZY0_9ZZZZ</name>
<dbReference type="AlphaFoldDB" id="X1NZY0"/>
<accession>X1NZY0</accession>
<protein>
    <submittedName>
        <fullName evidence="1">Uncharacterized protein</fullName>
    </submittedName>
</protein>
<sequence length="73" mass="8540">MGGREVRKSPEYGNVFDHFAIEYEYPNGVRIEYMGYQIDCPIDRNDQRLVGTKGRAYTDFGRVVIEGRNEVEY</sequence>
<evidence type="ECO:0000313" key="1">
    <source>
        <dbReference type="EMBL" id="GAI49178.1"/>
    </source>
</evidence>
<gene>
    <name evidence="1" type="ORF">S06H3_63985</name>
</gene>
<dbReference type="EMBL" id="BARV01042596">
    <property type="protein sequence ID" value="GAI49178.1"/>
    <property type="molecule type" value="Genomic_DNA"/>
</dbReference>
<proteinExistence type="predicted"/>
<feature type="non-terminal residue" evidence="1">
    <location>
        <position position="73"/>
    </location>
</feature>
<organism evidence="1">
    <name type="scientific">marine sediment metagenome</name>
    <dbReference type="NCBI Taxonomy" id="412755"/>
    <lineage>
        <taxon>unclassified sequences</taxon>
        <taxon>metagenomes</taxon>
        <taxon>ecological metagenomes</taxon>
    </lineage>
</organism>